<dbReference type="OrthoDB" id="9763537at2"/>
<evidence type="ECO:0000313" key="3">
    <source>
        <dbReference type="Proteomes" id="UP000266441"/>
    </source>
</evidence>
<organism evidence="2 3">
    <name type="scientific">Mariniphaga sediminis</name>
    <dbReference type="NCBI Taxonomy" id="1628158"/>
    <lineage>
        <taxon>Bacteria</taxon>
        <taxon>Pseudomonadati</taxon>
        <taxon>Bacteroidota</taxon>
        <taxon>Bacteroidia</taxon>
        <taxon>Marinilabiliales</taxon>
        <taxon>Prolixibacteraceae</taxon>
        <taxon>Mariniphaga</taxon>
    </lineage>
</organism>
<keyword evidence="3" id="KW-1185">Reference proteome</keyword>
<dbReference type="Proteomes" id="UP000266441">
    <property type="component" value="Unassembled WGS sequence"/>
</dbReference>
<comment type="caution">
    <text evidence="2">The sequence shown here is derived from an EMBL/GenBank/DDBJ whole genome shotgun (WGS) entry which is preliminary data.</text>
</comment>
<dbReference type="SUPFAM" id="SSF51126">
    <property type="entry name" value="Pectin lyase-like"/>
    <property type="match status" value="1"/>
</dbReference>
<dbReference type="InterPro" id="IPR039448">
    <property type="entry name" value="Beta_helix"/>
</dbReference>
<protein>
    <submittedName>
        <fullName evidence="2">Right-handed parallel beta-helix repeat-containing protein</fullName>
    </submittedName>
</protein>
<evidence type="ECO:0000313" key="2">
    <source>
        <dbReference type="EMBL" id="RIH65823.1"/>
    </source>
</evidence>
<dbReference type="PANTHER" id="PTHR36453">
    <property type="entry name" value="SECRETED PROTEIN-RELATED"/>
    <property type="match status" value="1"/>
</dbReference>
<dbReference type="Gene3D" id="2.160.20.10">
    <property type="entry name" value="Single-stranded right-handed beta-helix, Pectin lyase-like"/>
    <property type="match status" value="1"/>
</dbReference>
<dbReference type="InterPro" id="IPR006626">
    <property type="entry name" value="PbH1"/>
</dbReference>
<reference evidence="2 3" key="1">
    <citation type="journal article" date="2015" name="Int. J. Syst. Evol. Microbiol.">
        <title>Mariniphaga sediminis sp. nov., isolated from coastal sediment.</title>
        <authorList>
            <person name="Wang F.Q."/>
            <person name="Shen Q.Y."/>
            <person name="Chen G.J."/>
            <person name="Du Z.J."/>
        </authorList>
    </citation>
    <scope>NUCLEOTIDE SEQUENCE [LARGE SCALE GENOMIC DNA]</scope>
    <source>
        <strain evidence="2 3">SY21</strain>
    </source>
</reference>
<dbReference type="InterPro" id="IPR011050">
    <property type="entry name" value="Pectin_lyase_fold/virulence"/>
</dbReference>
<name>A0A399D2Z3_9BACT</name>
<dbReference type="PANTHER" id="PTHR36453:SF1">
    <property type="entry name" value="RIGHT HANDED BETA HELIX DOMAIN-CONTAINING PROTEIN"/>
    <property type="match status" value="1"/>
</dbReference>
<dbReference type="SMART" id="SM00710">
    <property type="entry name" value="PbH1"/>
    <property type="match status" value="5"/>
</dbReference>
<gene>
    <name evidence="2" type="ORF">D1164_09030</name>
</gene>
<evidence type="ECO:0000259" key="1">
    <source>
        <dbReference type="Pfam" id="PF13229"/>
    </source>
</evidence>
<dbReference type="EMBL" id="QWET01000005">
    <property type="protein sequence ID" value="RIH65823.1"/>
    <property type="molecule type" value="Genomic_DNA"/>
</dbReference>
<dbReference type="InterPro" id="IPR012334">
    <property type="entry name" value="Pectin_lyas_fold"/>
</dbReference>
<dbReference type="Pfam" id="PF13229">
    <property type="entry name" value="Beta_helix"/>
    <property type="match status" value="1"/>
</dbReference>
<sequence>MIATKECLLTDCSFKNIGRYAVTVDYEDIPLSAGKNPVLSKNNGIVNCTVCQTGTGGIKLNGGNRNTLESAGNYVENSVIHDFNRIAKTYCAGIRISGVGNRISNNEIFNSPHSAILLHGNDHLIEYNEIHNVCLVTDDVGAVYYGRNPSFRGNVVRFNYFHHLGDVYRTTAVYHDDGACAMEVHGNIFYKAGTIPVLIGGGSDNVYTNNIFIDTPIGIKVDNRMQAFEWAKPMIAAGGVIEQRLAAVKYNQPPYSERYPELAKYWDEDPSLPKRNLIDENVFVQVDQIIKRVDEGVNTDKKLLEFTDNNYITNEDPGFVDKENQNFKLKDTSVIFKKIPGFKQIPVEKIGPL</sequence>
<accession>A0A399D2Z3</accession>
<dbReference type="AlphaFoldDB" id="A0A399D2Z3"/>
<feature type="domain" description="Right handed beta helix" evidence="1">
    <location>
        <begin position="92"/>
        <end position="223"/>
    </location>
</feature>
<proteinExistence type="predicted"/>